<dbReference type="GO" id="GO:0004930">
    <property type="term" value="F:G protein-coupled receptor activity"/>
    <property type="evidence" value="ECO:0007669"/>
    <property type="project" value="UniProtKB-KW"/>
</dbReference>
<evidence type="ECO:0000313" key="11">
    <source>
        <dbReference type="Proteomes" id="UP000095282"/>
    </source>
</evidence>
<dbReference type="PANTHER" id="PTHR37441:SF2">
    <property type="entry name" value="G-PROTEIN COUPLED RECEPTOR B0244.10-RELATED"/>
    <property type="match status" value="1"/>
</dbReference>
<feature type="transmembrane region" description="Helical" evidence="9">
    <location>
        <begin position="227"/>
        <end position="255"/>
    </location>
</feature>
<evidence type="ECO:0000256" key="7">
    <source>
        <dbReference type="ARBA" id="ARBA00023170"/>
    </source>
</evidence>
<evidence type="ECO:0000313" key="12">
    <source>
        <dbReference type="WBParaSite" id="Csp11.Scaffold444.g1243.t2"/>
    </source>
</evidence>
<dbReference type="InterPro" id="IPR017452">
    <property type="entry name" value="GPCR_Rhodpsn_7TM"/>
</dbReference>
<evidence type="ECO:0000256" key="9">
    <source>
        <dbReference type="SAM" id="Phobius"/>
    </source>
</evidence>
<organism evidence="11 12">
    <name type="scientific">Caenorhabditis tropicalis</name>
    <dbReference type="NCBI Taxonomy" id="1561998"/>
    <lineage>
        <taxon>Eukaryota</taxon>
        <taxon>Metazoa</taxon>
        <taxon>Ecdysozoa</taxon>
        <taxon>Nematoda</taxon>
        <taxon>Chromadorea</taxon>
        <taxon>Rhabditida</taxon>
        <taxon>Rhabditina</taxon>
        <taxon>Rhabditomorpha</taxon>
        <taxon>Rhabditoidea</taxon>
        <taxon>Rhabditidae</taxon>
        <taxon>Peloderinae</taxon>
        <taxon>Caenorhabditis</taxon>
    </lineage>
</organism>
<dbReference type="PROSITE" id="PS50262">
    <property type="entry name" value="G_PROTEIN_RECEP_F1_2"/>
    <property type="match status" value="1"/>
</dbReference>
<dbReference type="GO" id="GO:0005886">
    <property type="term" value="C:plasma membrane"/>
    <property type="evidence" value="ECO:0007669"/>
    <property type="project" value="UniProtKB-SubCell"/>
</dbReference>
<sequence>MTEETKKRYVFVISRCISSISASITLLTLRCILYVYFPPETSNYYLYATVIISNDISFYALQGSYIGMAVLLYIGVIKSVYFSNSLTLRKIYILAVSNWILAAVISFPSGAFQTATYIPGPIQCGSQHCSPVVGLINFLIVSFYFLLTVLILSFVFICLSFHIYQSKKLGSYTSSQTLHHARIRLGWTLFAIIIISLAEGIPAAFILGLKADSVLNTCNNFYQADRLVTVTIFTSIDSIVWSMVLILDPLASIFFDIKILEKVKRHVNRSKVYYARFLNSMSSNENSQ</sequence>
<evidence type="ECO:0000256" key="4">
    <source>
        <dbReference type="ARBA" id="ARBA00022989"/>
    </source>
</evidence>
<dbReference type="Gene3D" id="1.20.1070.10">
    <property type="entry name" value="Rhodopsin 7-helix transmembrane proteins"/>
    <property type="match status" value="1"/>
</dbReference>
<evidence type="ECO:0000256" key="6">
    <source>
        <dbReference type="ARBA" id="ARBA00023136"/>
    </source>
</evidence>
<dbReference type="CDD" id="cd00637">
    <property type="entry name" value="7tm_classA_rhodopsin-like"/>
    <property type="match status" value="1"/>
</dbReference>
<reference evidence="12" key="1">
    <citation type="submission" date="2016-11" db="UniProtKB">
        <authorList>
            <consortium name="WormBaseParasite"/>
        </authorList>
    </citation>
    <scope>IDENTIFICATION</scope>
</reference>
<feature type="transmembrane region" description="Helical" evidence="9">
    <location>
        <begin position="185"/>
        <end position="207"/>
    </location>
</feature>
<feature type="transmembrane region" description="Helical" evidence="9">
    <location>
        <begin position="132"/>
        <end position="164"/>
    </location>
</feature>
<name>A0A1I7T0I2_9PELO</name>
<comment type="subcellular location">
    <subcellularLocation>
        <location evidence="1">Cell membrane</location>
        <topology evidence="1">Multi-pass membrane protein</topology>
    </subcellularLocation>
</comment>
<feature type="transmembrane region" description="Helical" evidence="9">
    <location>
        <begin position="56"/>
        <end position="79"/>
    </location>
</feature>
<keyword evidence="11" id="KW-1185">Reference proteome</keyword>
<keyword evidence="5" id="KW-0297">G-protein coupled receptor</keyword>
<dbReference type="PANTHER" id="PTHR37441">
    <property type="entry name" value="PROTEIN CBG16518"/>
    <property type="match status" value="1"/>
</dbReference>
<dbReference type="Proteomes" id="UP000095282">
    <property type="component" value="Unplaced"/>
</dbReference>
<dbReference type="WBParaSite" id="Csp11.Scaffold444.g1243.t2">
    <property type="protein sequence ID" value="Csp11.Scaffold444.g1243.t2"/>
    <property type="gene ID" value="Csp11.Scaffold444.g1243"/>
</dbReference>
<keyword evidence="6 9" id="KW-0472">Membrane</keyword>
<keyword evidence="2" id="KW-1003">Cell membrane</keyword>
<protein>
    <submittedName>
        <fullName evidence="12">G_PROTEIN_RECEP_F1_2 domain-containing protein</fullName>
    </submittedName>
</protein>
<dbReference type="STRING" id="1561998.A0A1I7T0I2"/>
<evidence type="ECO:0000256" key="2">
    <source>
        <dbReference type="ARBA" id="ARBA00022475"/>
    </source>
</evidence>
<evidence type="ECO:0000256" key="1">
    <source>
        <dbReference type="ARBA" id="ARBA00004651"/>
    </source>
</evidence>
<proteinExistence type="predicted"/>
<feature type="transmembrane region" description="Helical" evidence="9">
    <location>
        <begin position="12"/>
        <end position="36"/>
    </location>
</feature>
<evidence type="ECO:0000256" key="8">
    <source>
        <dbReference type="ARBA" id="ARBA00023224"/>
    </source>
</evidence>
<evidence type="ECO:0000256" key="3">
    <source>
        <dbReference type="ARBA" id="ARBA00022692"/>
    </source>
</evidence>
<dbReference type="eggNOG" id="ENOG502TH3J">
    <property type="taxonomic scope" value="Eukaryota"/>
</dbReference>
<feature type="transmembrane region" description="Helical" evidence="9">
    <location>
        <begin position="91"/>
        <end position="112"/>
    </location>
</feature>
<dbReference type="SUPFAM" id="SSF81321">
    <property type="entry name" value="Family A G protein-coupled receptor-like"/>
    <property type="match status" value="1"/>
</dbReference>
<feature type="domain" description="G-protein coupled receptors family 1 profile" evidence="10">
    <location>
        <begin position="1"/>
        <end position="252"/>
    </location>
</feature>
<accession>A0A1I7T0I2</accession>
<keyword evidence="3 9" id="KW-0812">Transmembrane</keyword>
<keyword evidence="4 9" id="KW-1133">Transmembrane helix</keyword>
<dbReference type="AlphaFoldDB" id="A0A1I7T0I2"/>
<evidence type="ECO:0000256" key="5">
    <source>
        <dbReference type="ARBA" id="ARBA00023040"/>
    </source>
</evidence>
<keyword evidence="8" id="KW-0807">Transducer</keyword>
<dbReference type="InterPro" id="IPR040435">
    <property type="entry name" value="Put_GPCR_Chromadorea"/>
</dbReference>
<keyword evidence="7" id="KW-0675">Receptor</keyword>
<evidence type="ECO:0000259" key="10">
    <source>
        <dbReference type="PROSITE" id="PS50262"/>
    </source>
</evidence>